<gene>
    <name evidence="2" type="ORF">O9G_000163</name>
</gene>
<organism evidence="2 3">
    <name type="scientific">Rozella allomycis (strain CSF55)</name>
    <dbReference type="NCBI Taxonomy" id="988480"/>
    <lineage>
        <taxon>Eukaryota</taxon>
        <taxon>Fungi</taxon>
        <taxon>Fungi incertae sedis</taxon>
        <taxon>Cryptomycota</taxon>
        <taxon>Cryptomycota incertae sedis</taxon>
        <taxon>Rozella</taxon>
    </lineage>
</organism>
<evidence type="ECO:0000313" key="3">
    <source>
        <dbReference type="Proteomes" id="UP000030755"/>
    </source>
</evidence>
<protein>
    <submittedName>
        <fullName evidence="2">Uncharacterized protein</fullName>
    </submittedName>
</protein>
<accession>A0A075AP25</accession>
<dbReference type="AlphaFoldDB" id="A0A075AP25"/>
<keyword evidence="1" id="KW-0732">Signal</keyword>
<dbReference type="HOGENOM" id="CLU_380427_0_0_1"/>
<name>A0A075AP25_ROZAC</name>
<keyword evidence="3" id="KW-1185">Reference proteome</keyword>
<feature type="signal peptide" evidence="1">
    <location>
        <begin position="1"/>
        <end position="16"/>
    </location>
</feature>
<feature type="chain" id="PRO_5001705720" evidence="1">
    <location>
        <begin position="17"/>
        <end position="728"/>
    </location>
</feature>
<dbReference type="EMBL" id="KE561209">
    <property type="protein sequence ID" value="EPZ31684.1"/>
    <property type="molecule type" value="Genomic_DNA"/>
</dbReference>
<sequence>MKIFLIALSLLLGINAKIFKRSDQDIQNKKLGVLTDEYLNGIFRENHIATVGAHTIENSENLIIQYGDPVRDDFENEISDMLKSLVPKFEKDADYCRFLASVTWRSTTTLNSEEGLQYNMLLHDCLLKHDKKYMTKDPDVNSDFKLCFEEKKLAKLTPSRCSQFFATSAGKAFYSRLEELLKRNVISNCGGSSVADSANPLKHLDSAQTCTIEPKGRIIRVPIEHPDLLTYNKPDVRDIKPNVTPLYEILHYIVKAQAETDDGNVFLLTIGIKPDNNDATWEYYLLDEDKASKSLKFSNLQMGPLHSITVPLVKHASTDELYVYDPVLQLTPKYRQGHFMTVGNYLQMIEKGLHNSVPKDKLAVFISTFESTLTSEYVWHALETAIIKDVANNLKNYVPLEQNLKSDLILQTSTLFKKKTERQWTNVCDLIQYYVAQHAIDRSNDYANAMRKYSAITDITLKQVDILQGKQNITKSLKKLSQWAMKVMASQTHCIMENLPTQKETAATFAVALNDDITDNNFYFGFSNGYRNRQKVVDMCLKQYFVAWPAEFNNDMSFIRELHERKVRQEPAKAANYAISNCAEDQCCSLSIFQGPLRDDADFVINKDSWPSVMPLIVFSYRYYKTPSRYFLAPIDRCRNCQQYRIYKDQNYPDGIDVSFQGLAITDWIFETMRQEFNRLDIFGIPNGVRRHATNPLPIDKMKELKTFLKTNYDALRVHEETKIYATT</sequence>
<proteinExistence type="predicted"/>
<evidence type="ECO:0000256" key="1">
    <source>
        <dbReference type="SAM" id="SignalP"/>
    </source>
</evidence>
<evidence type="ECO:0000313" key="2">
    <source>
        <dbReference type="EMBL" id="EPZ31684.1"/>
    </source>
</evidence>
<reference evidence="2 3" key="1">
    <citation type="journal article" date="2013" name="Curr. Biol.">
        <title>Shared signatures of parasitism and phylogenomics unite Cryptomycota and microsporidia.</title>
        <authorList>
            <person name="James T.Y."/>
            <person name="Pelin A."/>
            <person name="Bonen L."/>
            <person name="Ahrendt S."/>
            <person name="Sain D."/>
            <person name="Corradi N."/>
            <person name="Stajich J.E."/>
        </authorList>
    </citation>
    <scope>NUCLEOTIDE SEQUENCE [LARGE SCALE GENOMIC DNA]</scope>
    <source>
        <strain evidence="2 3">CSF55</strain>
    </source>
</reference>
<dbReference type="Proteomes" id="UP000030755">
    <property type="component" value="Unassembled WGS sequence"/>
</dbReference>